<comment type="cofactor">
    <cofactor evidence="6">
        <name>Mg(2+)</name>
        <dbReference type="ChEBI" id="CHEBI:18420"/>
    </cofactor>
</comment>
<reference evidence="8 9" key="1">
    <citation type="submission" date="2022-03" db="EMBL/GenBank/DDBJ databases">
        <title>Isotopic signatures of nitrous oxide derived from detoxification processes.</title>
        <authorList>
            <person name="Behrendt U."/>
            <person name="Buchen C."/>
            <person name="Well R."/>
            <person name="Ulrich A."/>
            <person name="Rohe L."/>
            <person name="Kolb S."/>
            <person name="Schloter M."/>
            <person name="Horn M.A."/>
            <person name="Augustin J."/>
        </authorList>
    </citation>
    <scope>NUCLEOTIDE SEQUENCE [LARGE SCALE GENOMIC DNA]</scope>
    <source>
        <strain evidence="8 9">S4-C24</strain>
    </source>
</reference>
<dbReference type="Proteomes" id="UP000829069">
    <property type="component" value="Chromosome"/>
</dbReference>
<keyword evidence="4 6" id="KW-0378">Hydrolase</keyword>
<evidence type="ECO:0000256" key="4">
    <source>
        <dbReference type="ARBA" id="ARBA00022801"/>
    </source>
</evidence>
<feature type="domain" description="PIN" evidence="7">
    <location>
        <begin position="8"/>
        <end position="125"/>
    </location>
</feature>
<evidence type="ECO:0000256" key="5">
    <source>
        <dbReference type="ARBA" id="ARBA00022842"/>
    </source>
</evidence>
<evidence type="ECO:0000256" key="3">
    <source>
        <dbReference type="ARBA" id="ARBA00022723"/>
    </source>
</evidence>
<dbReference type="SUPFAM" id="SSF88723">
    <property type="entry name" value="PIN domain-like"/>
    <property type="match status" value="1"/>
</dbReference>
<dbReference type="RefSeq" id="WP_241914210.1">
    <property type="nucleotide sequence ID" value="NZ_CP093326.1"/>
</dbReference>
<dbReference type="Gene3D" id="3.40.50.1010">
    <property type="entry name" value="5'-nuclease"/>
    <property type="match status" value="1"/>
</dbReference>
<evidence type="ECO:0000256" key="6">
    <source>
        <dbReference type="HAMAP-Rule" id="MF_00265"/>
    </source>
</evidence>
<dbReference type="Pfam" id="PF01850">
    <property type="entry name" value="PIN"/>
    <property type="match status" value="1"/>
</dbReference>
<name>A0ABY3WAD8_9MICC</name>
<evidence type="ECO:0000256" key="2">
    <source>
        <dbReference type="ARBA" id="ARBA00022722"/>
    </source>
</evidence>
<organism evidence="8 9">
    <name type="scientific">Arthrobacter sulfonylureivorans</name>
    <dbReference type="NCBI Taxonomy" id="2486855"/>
    <lineage>
        <taxon>Bacteria</taxon>
        <taxon>Bacillati</taxon>
        <taxon>Actinomycetota</taxon>
        <taxon>Actinomycetes</taxon>
        <taxon>Micrococcales</taxon>
        <taxon>Micrococcaceae</taxon>
        <taxon>Arthrobacter</taxon>
    </lineage>
</organism>
<dbReference type="HAMAP" id="MF_00265">
    <property type="entry name" value="VapC_Nob1"/>
    <property type="match status" value="1"/>
</dbReference>
<keyword evidence="9" id="KW-1185">Reference proteome</keyword>
<evidence type="ECO:0000313" key="8">
    <source>
        <dbReference type="EMBL" id="UNK46113.1"/>
    </source>
</evidence>
<evidence type="ECO:0000256" key="1">
    <source>
        <dbReference type="ARBA" id="ARBA00022649"/>
    </source>
</evidence>
<dbReference type="InterPro" id="IPR022907">
    <property type="entry name" value="VapC_family"/>
</dbReference>
<dbReference type="EMBL" id="CP093326">
    <property type="protein sequence ID" value="UNK46113.1"/>
    <property type="molecule type" value="Genomic_DNA"/>
</dbReference>
<dbReference type="EC" id="3.1.-.-" evidence="6"/>
<keyword evidence="5 6" id="KW-0460">Magnesium</keyword>
<dbReference type="PANTHER" id="PTHR35901">
    <property type="entry name" value="RIBONUCLEASE VAPC3"/>
    <property type="match status" value="1"/>
</dbReference>
<keyword evidence="3 6" id="KW-0479">Metal-binding</keyword>
<feature type="binding site" evidence="6">
    <location>
        <position position="10"/>
    </location>
    <ligand>
        <name>Mg(2+)</name>
        <dbReference type="ChEBI" id="CHEBI:18420"/>
    </ligand>
</feature>
<feature type="binding site" evidence="6">
    <location>
        <position position="100"/>
    </location>
    <ligand>
        <name>Mg(2+)</name>
        <dbReference type="ChEBI" id="CHEBI:18420"/>
    </ligand>
</feature>
<keyword evidence="2 6" id="KW-0540">Nuclease</keyword>
<protein>
    <recommendedName>
        <fullName evidence="6">Ribonuclease VapC</fullName>
        <shortName evidence="6">RNase VapC</shortName>
        <ecNumber evidence="6">3.1.-.-</ecNumber>
    </recommendedName>
    <alternativeName>
        <fullName evidence="6">Toxin VapC</fullName>
    </alternativeName>
</protein>
<keyword evidence="1 6" id="KW-1277">Toxin-antitoxin system</keyword>
<dbReference type="InterPro" id="IPR051619">
    <property type="entry name" value="TypeII_TA_RNase_PINc/VapC"/>
</dbReference>
<dbReference type="InterPro" id="IPR002716">
    <property type="entry name" value="PIN_dom"/>
</dbReference>
<dbReference type="InterPro" id="IPR044153">
    <property type="entry name" value="PIN_Pae0151-like"/>
</dbReference>
<gene>
    <name evidence="6" type="primary">vapC</name>
    <name evidence="8" type="ORF">MNQ99_01680</name>
</gene>
<proteinExistence type="inferred from homology"/>
<evidence type="ECO:0000259" key="7">
    <source>
        <dbReference type="Pfam" id="PF01850"/>
    </source>
</evidence>
<dbReference type="PANTHER" id="PTHR35901:SF1">
    <property type="entry name" value="EXONUCLEASE VAPC9"/>
    <property type="match status" value="1"/>
</dbReference>
<comment type="function">
    <text evidence="6">Toxic component of a toxin-antitoxin (TA) system. An RNase.</text>
</comment>
<sequence>MTSPTGLVVDASVMLAALVGAPAERAWTHNLLKSDQNHAPELALFEAANVLRRKELTGRLTGIRAAAAFAELQQWPLQTWPFGLLAGRIWELRHSITAYDAAYVALAEQLELPLATRDVRLANAPGPRCRFITPESTRPEA</sequence>
<evidence type="ECO:0000313" key="9">
    <source>
        <dbReference type="Proteomes" id="UP000829069"/>
    </source>
</evidence>
<dbReference type="InterPro" id="IPR029060">
    <property type="entry name" value="PIN-like_dom_sf"/>
</dbReference>
<dbReference type="CDD" id="cd09873">
    <property type="entry name" value="PIN_Pae0151-like"/>
    <property type="match status" value="1"/>
</dbReference>
<keyword evidence="6" id="KW-0800">Toxin</keyword>
<accession>A0ABY3WAD8</accession>
<comment type="similarity">
    <text evidence="6">Belongs to the PINc/VapC protein family.</text>
</comment>